<evidence type="ECO:0000313" key="7">
    <source>
        <dbReference type="Proteomes" id="UP000239203"/>
    </source>
</evidence>
<dbReference type="GO" id="GO:0008170">
    <property type="term" value="F:N-methyltransferase activity"/>
    <property type="evidence" value="ECO:0007669"/>
    <property type="project" value="UniProtKB-ARBA"/>
</dbReference>
<evidence type="ECO:0000256" key="3">
    <source>
        <dbReference type="ARBA" id="ARBA00022679"/>
    </source>
</evidence>
<comment type="caution">
    <text evidence="6">The sequence shown here is derived from an EMBL/GenBank/DDBJ whole genome shotgun (WGS) entry which is preliminary data.</text>
</comment>
<dbReference type="Gene3D" id="3.40.50.150">
    <property type="entry name" value="Vaccinia Virus protein VP39"/>
    <property type="match status" value="1"/>
</dbReference>
<dbReference type="EMBL" id="PTIX01000001">
    <property type="protein sequence ID" value="PPK71234.1"/>
    <property type="molecule type" value="Genomic_DNA"/>
</dbReference>
<organism evidence="6 7">
    <name type="scientific">Actinokineospora auranticolor</name>
    <dbReference type="NCBI Taxonomy" id="155976"/>
    <lineage>
        <taxon>Bacteria</taxon>
        <taxon>Bacillati</taxon>
        <taxon>Actinomycetota</taxon>
        <taxon>Actinomycetes</taxon>
        <taxon>Pseudonocardiales</taxon>
        <taxon>Pseudonocardiaceae</taxon>
        <taxon>Actinokineospora</taxon>
    </lineage>
</organism>
<dbReference type="NCBIfam" id="TIGR00537">
    <property type="entry name" value="hemK_rel_arch"/>
    <property type="match status" value="1"/>
</dbReference>
<gene>
    <name evidence="6" type="ORF">CLV40_101423</name>
</gene>
<accession>A0A2S6H1A0</accession>
<evidence type="ECO:0000313" key="6">
    <source>
        <dbReference type="EMBL" id="PPK71234.1"/>
    </source>
</evidence>
<reference evidence="6 7" key="1">
    <citation type="submission" date="2018-02" db="EMBL/GenBank/DDBJ databases">
        <title>Genomic Encyclopedia of Archaeal and Bacterial Type Strains, Phase II (KMG-II): from individual species to whole genera.</title>
        <authorList>
            <person name="Goeker M."/>
        </authorList>
    </citation>
    <scope>NUCLEOTIDE SEQUENCE [LARGE SCALE GENOMIC DNA]</scope>
    <source>
        <strain evidence="6 7">YU 961-1</strain>
    </source>
</reference>
<keyword evidence="2 6" id="KW-0489">Methyltransferase</keyword>
<dbReference type="GO" id="GO:0008276">
    <property type="term" value="F:protein methyltransferase activity"/>
    <property type="evidence" value="ECO:0007669"/>
    <property type="project" value="TreeGrafter"/>
</dbReference>
<name>A0A2S6H1A0_9PSEU</name>
<sequence length="229" mass="24599">MTTTREPVGVVASGGHRVPRVLFRLPGVYRPQEDTRLLASVAADYPAPFGTRVLDLCTGTGALALAAATVGAGAVTAVDISRSAVWSAKANAWWHRLPVQVHRMSFLDMANRRFDLVLANPPYVPARVDRDPRWDAGFDGRSLLDPLCDAAPGLLTETGTMLLVHSAVSGVDATLDRLRSGGLRGDVVARQRVPFGPVMRARARSLEHAGLIEPGTRHEDLVVVRASRA</sequence>
<protein>
    <submittedName>
        <fullName evidence="6">Release factor glutamine methyltransferase</fullName>
    </submittedName>
</protein>
<dbReference type="GO" id="GO:0035657">
    <property type="term" value="C:eRF1 methyltransferase complex"/>
    <property type="evidence" value="ECO:0007669"/>
    <property type="project" value="TreeGrafter"/>
</dbReference>
<dbReference type="GO" id="GO:0008757">
    <property type="term" value="F:S-adenosylmethionine-dependent methyltransferase activity"/>
    <property type="evidence" value="ECO:0007669"/>
    <property type="project" value="TreeGrafter"/>
</dbReference>
<dbReference type="GO" id="GO:0032259">
    <property type="term" value="P:methylation"/>
    <property type="evidence" value="ECO:0007669"/>
    <property type="project" value="UniProtKB-KW"/>
</dbReference>
<feature type="domain" description="Methyltransferase small" evidence="5">
    <location>
        <begin position="35"/>
        <end position="176"/>
    </location>
</feature>
<dbReference type="InterPro" id="IPR002052">
    <property type="entry name" value="DNA_methylase_N6_adenine_CS"/>
</dbReference>
<evidence type="ECO:0000259" key="5">
    <source>
        <dbReference type="Pfam" id="PF05175"/>
    </source>
</evidence>
<dbReference type="GO" id="GO:0003676">
    <property type="term" value="F:nucleic acid binding"/>
    <property type="evidence" value="ECO:0007669"/>
    <property type="project" value="InterPro"/>
</dbReference>
<dbReference type="InterPro" id="IPR052190">
    <property type="entry name" value="Euk-Arch_PrmC-MTase"/>
</dbReference>
<evidence type="ECO:0000256" key="4">
    <source>
        <dbReference type="ARBA" id="ARBA00022691"/>
    </source>
</evidence>
<evidence type="ECO:0000256" key="1">
    <source>
        <dbReference type="ARBA" id="ARBA00006149"/>
    </source>
</evidence>
<dbReference type="PANTHER" id="PTHR45875:SF1">
    <property type="entry name" value="METHYLTRANSFERASE N6AMT1"/>
    <property type="match status" value="1"/>
</dbReference>
<dbReference type="Proteomes" id="UP000239203">
    <property type="component" value="Unassembled WGS sequence"/>
</dbReference>
<dbReference type="SUPFAM" id="SSF53335">
    <property type="entry name" value="S-adenosyl-L-methionine-dependent methyltransferases"/>
    <property type="match status" value="1"/>
</dbReference>
<dbReference type="OrthoDB" id="8746524at2"/>
<dbReference type="InterPro" id="IPR007848">
    <property type="entry name" value="Small_mtfrase_dom"/>
</dbReference>
<keyword evidence="7" id="KW-1185">Reference proteome</keyword>
<dbReference type="InterPro" id="IPR029063">
    <property type="entry name" value="SAM-dependent_MTases_sf"/>
</dbReference>
<dbReference type="PANTHER" id="PTHR45875">
    <property type="entry name" value="METHYLTRANSFERASE N6AMT1"/>
    <property type="match status" value="1"/>
</dbReference>
<dbReference type="InterPro" id="IPR004557">
    <property type="entry name" value="PrmC-related"/>
</dbReference>
<evidence type="ECO:0000256" key="2">
    <source>
        <dbReference type="ARBA" id="ARBA00022603"/>
    </source>
</evidence>
<comment type="similarity">
    <text evidence="1">Belongs to the eukaryotic/archaeal PrmC-related family.</text>
</comment>
<dbReference type="Pfam" id="PF05175">
    <property type="entry name" value="MTS"/>
    <property type="match status" value="1"/>
</dbReference>
<keyword evidence="3 6" id="KW-0808">Transferase</keyword>
<dbReference type="RefSeq" id="WP_104476280.1">
    <property type="nucleotide sequence ID" value="NZ_CP154825.1"/>
</dbReference>
<dbReference type="AlphaFoldDB" id="A0A2S6H1A0"/>
<proteinExistence type="inferred from homology"/>
<dbReference type="PROSITE" id="PS00092">
    <property type="entry name" value="N6_MTASE"/>
    <property type="match status" value="1"/>
</dbReference>
<keyword evidence="4" id="KW-0949">S-adenosyl-L-methionine</keyword>